<dbReference type="InterPro" id="IPR027417">
    <property type="entry name" value="P-loop_NTPase"/>
</dbReference>
<dbReference type="Gene3D" id="3.40.50.300">
    <property type="entry name" value="P-loop containing nucleotide triphosphate hydrolases"/>
    <property type="match status" value="2"/>
</dbReference>
<keyword evidence="4 9" id="KW-0347">Helicase</keyword>
<dbReference type="SMART" id="SM00490">
    <property type="entry name" value="HELICc"/>
    <property type="match status" value="1"/>
</dbReference>
<evidence type="ECO:0000313" key="15">
    <source>
        <dbReference type="Proteomes" id="UP000440578"/>
    </source>
</evidence>
<dbReference type="Pfam" id="PF00270">
    <property type="entry name" value="DEAD"/>
    <property type="match status" value="1"/>
</dbReference>
<dbReference type="InterPro" id="IPR004087">
    <property type="entry name" value="KH_dom"/>
</dbReference>
<feature type="compositionally biased region" description="Basic and acidic residues" evidence="10">
    <location>
        <begin position="754"/>
        <end position="764"/>
    </location>
</feature>
<dbReference type="InterPro" id="IPR014014">
    <property type="entry name" value="RNA_helicase_DEAD_Q_motif"/>
</dbReference>
<evidence type="ECO:0000256" key="9">
    <source>
        <dbReference type="RuleBase" id="RU000492"/>
    </source>
</evidence>
<dbReference type="SUPFAM" id="SSF54791">
    <property type="entry name" value="Eukaryotic type KH-domain (KH-domain type I)"/>
    <property type="match status" value="1"/>
</dbReference>
<feature type="compositionally biased region" description="Gly residues" evidence="10">
    <location>
        <begin position="118"/>
        <end position="134"/>
    </location>
</feature>
<dbReference type="Pfam" id="PF00013">
    <property type="entry name" value="KH_1"/>
    <property type="match status" value="1"/>
</dbReference>
<dbReference type="SUPFAM" id="SSF52540">
    <property type="entry name" value="P-loop containing nucleoside triphosphate hydrolases"/>
    <property type="match status" value="1"/>
</dbReference>
<evidence type="ECO:0000256" key="2">
    <source>
        <dbReference type="ARBA" id="ARBA00022741"/>
    </source>
</evidence>
<feature type="domain" description="Helicase C-terminal" evidence="12">
    <location>
        <begin position="575"/>
        <end position="720"/>
    </location>
</feature>
<dbReference type="InterPro" id="IPR011545">
    <property type="entry name" value="DEAD/DEAH_box_helicase_dom"/>
</dbReference>
<evidence type="ECO:0000259" key="12">
    <source>
        <dbReference type="PROSITE" id="PS51194"/>
    </source>
</evidence>
<dbReference type="EMBL" id="VIIS01001636">
    <property type="protein sequence ID" value="KAF0295104.1"/>
    <property type="molecule type" value="Genomic_DNA"/>
</dbReference>
<feature type="compositionally biased region" description="Polar residues" evidence="10">
    <location>
        <begin position="69"/>
        <end position="108"/>
    </location>
</feature>
<dbReference type="FunFam" id="3.40.50.300:FF:000079">
    <property type="entry name" value="probable ATP-dependent RNA helicase DDX17"/>
    <property type="match status" value="1"/>
</dbReference>
<gene>
    <name evidence="14" type="primary">DDX43_0</name>
    <name evidence="14" type="ORF">FJT64_007237</name>
</gene>
<dbReference type="Proteomes" id="UP000440578">
    <property type="component" value="Unassembled WGS sequence"/>
</dbReference>
<comment type="catalytic activity">
    <reaction evidence="6">
        <text>ATP + H2O = ADP + phosphate + H(+)</text>
        <dbReference type="Rhea" id="RHEA:13065"/>
        <dbReference type="ChEBI" id="CHEBI:15377"/>
        <dbReference type="ChEBI" id="CHEBI:15378"/>
        <dbReference type="ChEBI" id="CHEBI:30616"/>
        <dbReference type="ChEBI" id="CHEBI:43474"/>
        <dbReference type="ChEBI" id="CHEBI:456216"/>
        <dbReference type="EC" id="3.6.4.13"/>
    </reaction>
</comment>
<dbReference type="CDD" id="cd18787">
    <property type="entry name" value="SF2_C_DEAD"/>
    <property type="match status" value="1"/>
</dbReference>
<dbReference type="SMART" id="SM00487">
    <property type="entry name" value="DEXDc"/>
    <property type="match status" value="1"/>
</dbReference>
<proteinExistence type="inferred from homology"/>
<dbReference type="InterPro" id="IPR001650">
    <property type="entry name" value="Helicase_C-like"/>
</dbReference>
<dbReference type="Gene3D" id="3.30.1370.10">
    <property type="entry name" value="K Homology domain, type 1"/>
    <property type="match status" value="1"/>
</dbReference>
<reference evidence="14 15" key="1">
    <citation type="submission" date="2019-07" db="EMBL/GenBank/DDBJ databases">
        <title>Draft genome assembly of a fouling barnacle, Amphibalanus amphitrite (Darwin, 1854): The first reference genome for Thecostraca.</title>
        <authorList>
            <person name="Kim W."/>
        </authorList>
    </citation>
    <scope>NUCLEOTIDE SEQUENCE [LARGE SCALE GENOMIC DNA]</scope>
    <source>
        <strain evidence="14">SNU_AA5</strain>
        <tissue evidence="14">Soma without cirri and trophi</tissue>
    </source>
</reference>
<dbReference type="GO" id="GO:0010468">
    <property type="term" value="P:regulation of gene expression"/>
    <property type="evidence" value="ECO:0007669"/>
    <property type="project" value="UniProtKB-ARBA"/>
</dbReference>
<feature type="compositionally biased region" description="Basic and acidic residues" evidence="10">
    <location>
        <begin position="728"/>
        <end position="740"/>
    </location>
</feature>
<feature type="region of interest" description="Disordered" evidence="10">
    <location>
        <begin position="728"/>
        <end position="764"/>
    </location>
</feature>
<name>A0A6A4VTZ2_AMPAM</name>
<feature type="domain" description="DEAD-box RNA helicase Q" evidence="13">
    <location>
        <begin position="340"/>
        <end position="368"/>
    </location>
</feature>
<dbReference type="PROSITE" id="PS50084">
    <property type="entry name" value="KH_TYPE_1"/>
    <property type="match status" value="1"/>
</dbReference>
<evidence type="ECO:0000256" key="6">
    <source>
        <dbReference type="ARBA" id="ARBA00047984"/>
    </source>
</evidence>
<accession>A0A6A4VTZ2</accession>
<feature type="region of interest" description="Disordered" evidence="10">
    <location>
        <begin position="230"/>
        <end position="260"/>
    </location>
</feature>
<comment type="caution">
    <text evidence="14">The sequence shown here is derived from an EMBL/GenBank/DDBJ whole genome shotgun (WGS) entry which is preliminary data.</text>
</comment>
<organism evidence="14 15">
    <name type="scientific">Amphibalanus amphitrite</name>
    <name type="common">Striped barnacle</name>
    <name type="synonym">Balanus amphitrite</name>
    <dbReference type="NCBI Taxonomy" id="1232801"/>
    <lineage>
        <taxon>Eukaryota</taxon>
        <taxon>Metazoa</taxon>
        <taxon>Ecdysozoa</taxon>
        <taxon>Arthropoda</taxon>
        <taxon>Crustacea</taxon>
        <taxon>Multicrustacea</taxon>
        <taxon>Cirripedia</taxon>
        <taxon>Thoracica</taxon>
        <taxon>Thoracicalcarea</taxon>
        <taxon>Balanomorpha</taxon>
        <taxon>Balanoidea</taxon>
        <taxon>Balanidae</taxon>
        <taxon>Amphibalaninae</taxon>
        <taxon>Amphibalanus</taxon>
    </lineage>
</organism>
<dbReference type="CDD" id="cd00105">
    <property type="entry name" value="KH-I"/>
    <property type="match status" value="1"/>
</dbReference>
<protein>
    <recommendedName>
        <fullName evidence="1">RNA helicase</fullName>
        <ecNumber evidence="1">3.6.4.13</ecNumber>
    </recommendedName>
</protein>
<dbReference type="AlphaFoldDB" id="A0A6A4VTZ2"/>
<feature type="region of interest" description="Disordered" evidence="10">
    <location>
        <begin position="23"/>
        <end position="162"/>
    </location>
</feature>
<keyword evidence="5 9" id="KW-0067">ATP-binding</keyword>
<dbReference type="GO" id="GO:0016787">
    <property type="term" value="F:hydrolase activity"/>
    <property type="evidence" value="ECO:0007669"/>
    <property type="project" value="UniProtKB-KW"/>
</dbReference>
<dbReference type="EC" id="3.6.4.13" evidence="1"/>
<dbReference type="PROSITE" id="PS51195">
    <property type="entry name" value="Q_MOTIF"/>
    <property type="match status" value="1"/>
</dbReference>
<feature type="domain" description="Helicase ATP-binding" evidence="11">
    <location>
        <begin position="371"/>
        <end position="546"/>
    </location>
</feature>
<dbReference type="PROSITE" id="PS00039">
    <property type="entry name" value="DEAD_ATP_HELICASE"/>
    <property type="match status" value="1"/>
</dbReference>
<sequence>MSKMWALFGPIFYQPADFSTMDDDWDAEVSNGPVQQAPQYQPPAGPQVWVGRGRGQAWAPKEAAPAWGAQNSGQSWGGQNSNQSWGAQNSGQSWGAPNGAQDSGQSWGAPNGAQEAGGWRGRGGGRGGRGGGGRSDAPNWRGGGGGGDGGGRPPPQPTGLHMMVNSSDVSRIIGRAGSNIRELENNSGAKIRVVRDAGGPHEARVDFSGDPECQERAKLLVEQFLIDFDANPRPASRRPGRSPSPVPRKPYSGDTLLLGGPAAPPAPTFSLKLALEMQAEGDKERWSKLPPLLKDFYEEDPTVATMPEDQVAQLRAEMNDVHVSCDEGAKNVRFLNPVSTFDQAFAPYPEILDELKRVGFEKPTPIQSQGWPVLLSGQDLIGIAQTGSGKTLAFLLPALIHTDRQPVPREDRGGPNVLVLAPTRELALQTEREVQRYNYKGIRSVCVYGGGDRRQQVKAVCKGVEIIIATPGRLNDLVQAGFIDVSSVTYLVLDEADRMLDMGFEPEIRKVLLDIRPDRQTVMTSATWPIDVRRIADKYMSSPIHVVVGTLDLRACRTVEQVVLFCRDEEEKKERLDEYLYNMGPEEKIIVFFGRKAKASQLSIDYGVNGIDLQSIHGDRPQEEREIAIEDMQTGSCRVLFATDVASRGIDIPDVTLIINFDFPREIEDYVHRVGRTGRAGKSGRAVTLMVREDWRHAAELIDILQKNQAEVPEWLQGMADRFGRMKERREAEGGGDRRGRGGFGGRSGGGRSGGRDRRGGGMF</sequence>
<feature type="short sequence motif" description="Q motif" evidence="8">
    <location>
        <begin position="340"/>
        <end position="368"/>
    </location>
</feature>
<feature type="compositionally biased region" description="Gly residues" evidence="10">
    <location>
        <begin position="141"/>
        <end position="151"/>
    </location>
</feature>
<evidence type="ECO:0000256" key="7">
    <source>
        <dbReference type="PROSITE-ProRule" id="PRU00117"/>
    </source>
</evidence>
<evidence type="ECO:0000313" key="14">
    <source>
        <dbReference type="EMBL" id="KAF0295104.1"/>
    </source>
</evidence>
<dbReference type="PROSITE" id="PS51192">
    <property type="entry name" value="HELICASE_ATP_BIND_1"/>
    <property type="match status" value="1"/>
</dbReference>
<comment type="similarity">
    <text evidence="9">Belongs to the DEAD box helicase family.</text>
</comment>
<evidence type="ECO:0000256" key="5">
    <source>
        <dbReference type="ARBA" id="ARBA00022840"/>
    </source>
</evidence>
<evidence type="ECO:0000256" key="10">
    <source>
        <dbReference type="SAM" id="MobiDB-lite"/>
    </source>
</evidence>
<dbReference type="InterPro" id="IPR014001">
    <property type="entry name" value="Helicase_ATP-bd"/>
</dbReference>
<dbReference type="OrthoDB" id="196131at2759"/>
<keyword evidence="7" id="KW-0694">RNA-binding</keyword>
<evidence type="ECO:0000259" key="11">
    <source>
        <dbReference type="PROSITE" id="PS51192"/>
    </source>
</evidence>
<dbReference type="GO" id="GO:0005524">
    <property type="term" value="F:ATP binding"/>
    <property type="evidence" value="ECO:0007669"/>
    <property type="project" value="UniProtKB-KW"/>
</dbReference>
<evidence type="ECO:0000259" key="13">
    <source>
        <dbReference type="PROSITE" id="PS51195"/>
    </source>
</evidence>
<feature type="compositionally biased region" description="Gly residues" evidence="10">
    <location>
        <begin position="742"/>
        <end position="753"/>
    </location>
</feature>
<keyword evidence="2 9" id="KW-0547">Nucleotide-binding</keyword>
<dbReference type="GO" id="GO:0003724">
    <property type="term" value="F:RNA helicase activity"/>
    <property type="evidence" value="ECO:0007669"/>
    <property type="project" value="UniProtKB-EC"/>
</dbReference>
<evidence type="ECO:0000256" key="4">
    <source>
        <dbReference type="ARBA" id="ARBA00022806"/>
    </source>
</evidence>
<dbReference type="InterPro" id="IPR004088">
    <property type="entry name" value="KH_dom_type_1"/>
</dbReference>
<keyword evidence="15" id="KW-1185">Reference proteome</keyword>
<keyword evidence="3 9" id="KW-0378">Hydrolase</keyword>
<dbReference type="GO" id="GO:0003723">
    <property type="term" value="F:RNA binding"/>
    <property type="evidence" value="ECO:0007669"/>
    <property type="project" value="UniProtKB-UniRule"/>
</dbReference>
<evidence type="ECO:0000256" key="3">
    <source>
        <dbReference type="ARBA" id="ARBA00022801"/>
    </source>
</evidence>
<dbReference type="PANTHER" id="PTHR47958">
    <property type="entry name" value="ATP-DEPENDENT RNA HELICASE DBP3"/>
    <property type="match status" value="1"/>
</dbReference>
<dbReference type="SMART" id="SM00322">
    <property type="entry name" value="KH"/>
    <property type="match status" value="1"/>
</dbReference>
<dbReference type="PROSITE" id="PS51194">
    <property type="entry name" value="HELICASE_CTER"/>
    <property type="match status" value="1"/>
</dbReference>
<dbReference type="Pfam" id="PF00271">
    <property type="entry name" value="Helicase_C"/>
    <property type="match status" value="1"/>
</dbReference>
<dbReference type="InterPro" id="IPR036612">
    <property type="entry name" value="KH_dom_type_1_sf"/>
</dbReference>
<evidence type="ECO:0000256" key="1">
    <source>
        <dbReference type="ARBA" id="ARBA00012552"/>
    </source>
</evidence>
<evidence type="ECO:0000256" key="8">
    <source>
        <dbReference type="PROSITE-ProRule" id="PRU00552"/>
    </source>
</evidence>
<dbReference type="InterPro" id="IPR000629">
    <property type="entry name" value="RNA-helicase_DEAD-box_CS"/>
</dbReference>